<reference evidence="10 11" key="1">
    <citation type="journal article" date="2019" name="Nat. Microbiol.">
        <title>Mediterranean grassland soil C-N compound turnover is dependent on rainfall and depth, and is mediated by genomically divergent microorganisms.</title>
        <authorList>
            <person name="Diamond S."/>
            <person name="Andeer P.F."/>
            <person name="Li Z."/>
            <person name="Crits-Christoph A."/>
            <person name="Burstein D."/>
            <person name="Anantharaman K."/>
            <person name="Lane K.R."/>
            <person name="Thomas B.C."/>
            <person name="Pan C."/>
            <person name="Northen T.R."/>
            <person name="Banfield J.F."/>
        </authorList>
    </citation>
    <scope>NUCLEOTIDE SEQUENCE [LARGE SCALE GENOMIC DNA]</scope>
    <source>
        <strain evidence="10">NP_6</strain>
    </source>
</reference>
<gene>
    <name evidence="9" type="primary">hppA</name>
    <name evidence="10" type="ORF">E6H03_09910</name>
</gene>
<comment type="function">
    <text evidence="9">Proton pump that utilizes the energy of pyrophosphate hydrolysis as the driving force for proton movement across the membrane. Generates a proton motive force.</text>
</comment>
<dbReference type="GO" id="GO:0005886">
    <property type="term" value="C:plasma membrane"/>
    <property type="evidence" value="ECO:0007669"/>
    <property type="project" value="UniProtKB-SubCell"/>
</dbReference>
<comment type="catalytic activity">
    <reaction evidence="9">
        <text>diphosphate + H2O + H(+)(in) = 2 phosphate + 2 H(+)(out)</text>
        <dbReference type="Rhea" id="RHEA:13973"/>
        <dbReference type="ChEBI" id="CHEBI:15377"/>
        <dbReference type="ChEBI" id="CHEBI:15378"/>
        <dbReference type="ChEBI" id="CHEBI:33019"/>
        <dbReference type="ChEBI" id="CHEBI:43474"/>
        <dbReference type="EC" id="7.1.3.1"/>
    </reaction>
</comment>
<feature type="transmembrane region" description="Helical" evidence="9">
    <location>
        <begin position="281"/>
        <end position="303"/>
    </location>
</feature>
<organism evidence="10 11">
    <name type="scientific">Candidatus Segetimicrobium genomatis</name>
    <dbReference type="NCBI Taxonomy" id="2569760"/>
    <lineage>
        <taxon>Bacteria</taxon>
        <taxon>Bacillati</taxon>
        <taxon>Candidatus Sysuimicrobiota</taxon>
        <taxon>Candidatus Sysuimicrobiia</taxon>
        <taxon>Candidatus Sysuimicrobiales</taxon>
        <taxon>Candidatus Segetimicrobiaceae</taxon>
        <taxon>Candidatus Segetimicrobium</taxon>
    </lineage>
</organism>
<feature type="transmembrane region" description="Helical" evidence="9">
    <location>
        <begin position="323"/>
        <end position="344"/>
    </location>
</feature>
<evidence type="ECO:0000256" key="6">
    <source>
        <dbReference type="ARBA" id="ARBA00022989"/>
    </source>
</evidence>
<keyword evidence="3 9" id="KW-0812">Transmembrane</keyword>
<keyword evidence="4 9" id="KW-0460">Magnesium</keyword>
<evidence type="ECO:0000256" key="8">
    <source>
        <dbReference type="ARBA" id="ARBA00023136"/>
    </source>
</evidence>
<comment type="subunit">
    <text evidence="9">Homodimer.</text>
</comment>
<keyword evidence="10" id="KW-0378">Hydrolase</keyword>
<accession>A0A537J8B6</accession>
<keyword evidence="5 9" id="KW-1278">Translocase</keyword>
<keyword evidence="2 9" id="KW-0813">Transport</keyword>
<feature type="transmembrane region" description="Helical" evidence="9">
    <location>
        <begin position="96"/>
        <end position="123"/>
    </location>
</feature>
<evidence type="ECO:0000256" key="4">
    <source>
        <dbReference type="ARBA" id="ARBA00022842"/>
    </source>
</evidence>
<dbReference type="GO" id="GO:0009678">
    <property type="term" value="F:diphosphate hydrolysis-driven proton transmembrane transporter activity"/>
    <property type="evidence" value="ECO:0007669"/>
    <property type="project" value="UniProtKB-UniRule"/>
</dbReference>
<dbReference type="EMBL" id="VBAN01000315">
    <property type="protein sequence ID" value="TMI79602.1"/>
    <property type="molecule type" value="Genomic_DNA"/>
</dbReference>
<dbReference type="GO" id="GO:0000287">
    <property type="term" value="F:magnesium ion binding"/>
    <property type="evidence" value="ECO:0007669"/>
    <property type="project" value="UniProtKB-UniRule"/>
</dbReference>
<dbReference type="GO" id="GO:0012505">
    <property type="term" value="C:endomembrane system"/>
    <property type="evidence" value="ECO:0007669"/>
    <property type="project" value="UniProtKB-SubCell"/>
</dbReference>
<dbReference type="GO" id="GO:0004427">
    <property type="term" value="F:inorganic diphosphate phosphatase activity"/>
    <property type="evidence" value="ECO:0007669"/>
    <property type="project" value="UniProtKB-UniRule"/>
</dbReference>
<dbReference type="NCBIfam" id="NF001960">
    <property type="entry name" value="PRK00733.3-5"/>
    <property type="match status" value="1"/>
</dbReference>
<evidence type="ECO:0000313" key="10">
    <source>
        <dbReference type="EMBL" id="TMI79602.1"/>
    </source>
</evidence>
<comment type="caution">
    <text evidence="10">The sequence shown here is derived from an EMBL/GenBank/DDBJ whole genome shotgun (WGS) entry which is preliminary data.</text>
</comment>
<comment type="caution">
    <text evidence="9">Lacks conserved residue(s) required for the propagation of feature annotation.</text>
</comment>
<dbReference type="PIRSF" id="PIRSF001265">
    <property type="entry name" value="H+-PPase"/>
    <property type="match status" value="1"/>
</dbReference>
<feature type="transmembrane region" description="Helical" evidence="9">
    <location>
        <begin position="721"/>
        <end position="740"/>
    </location>
</feature>
<feature type="transmembrane region" description="Helical" evidence="9">
    <location>
        <begin position="607"/>
        <end position="627"/>
    </location>
</feature>
<keyword evidence="9" id="KW-0375">Hydrogen ion transport</keyword>
<comment type="similarity">
    <text evidence="9">Belongs to the H(+)-translocating pyrophosphatase (TC 3.A.10) family. K(+)-insensitive subfamily.</text>
</comment>
<feature type="transmembrane region" description="Helical" evidence="9">
    <location>
        <begin position="174"/>
        <end position="192"/>
    </location>
</feature>
<feature type="transmembrane region" description="Helical" evidence="9">
    <location>
        <begin position="144"/>
        <end position="168"/>
    </location>
</feature>
<keyword evidence="6 9" id="KW-1133">Transmembrane helix</keyword>
<feature type="transmembrane region" description="Helical" evidence="9">
    <location>
        <begin position="698"/>
        <end position="715"/>
    </location>
</feature>
<evidence type="ECO:0000256" key="5">
    <source>
        <dbReference type="ARBA" id="ARBA00022967"/>
    </source>
</evidence>
<dbReference type="Pfam" id="PF03030">
    <property type="entry name" value="H_PPase"/>
    <property type="match status" value="1"/>
</dbReference>
<name>A0A537J8B6_9BACT</name>
<dbReference type="NCBIfam" id="TIGR01104">
    <property type="entry name" value="V_PPase"/>
    <property type="match status" value="1"/>
</dbReference>
<evidence type="ECO:0000256" key="1">
    <source>
        <dbReference type="ARBA" id="ARBA00004127"/>
    </source>
</evidence>
<comment type="subcellular location">
    <subcellularLocation>
        <location evidence="9">Cell membrane</location>
        <topology evidence="9">Multi-pass membrane protein</topology>
    </subcellularLocation>
    <subcellularLocation>
        <location evidence="1">Endomembrane system</location>
        <topology evidence="1">Multi-pass membrane protein</topology>
    </subcellularLocation>
</comment>
<feature type="transmembrane region" description="Helical" evidence="9">
    <location>
        <begin position="356"/>
        <end position="374"/>
    </location>
</feature>
<dbReference type="EC" id="7.1.3.1" evidence="9"/>
<feature type="transmembrane region" description="Helical" evidence="9">
    <location>
        <begin position="410"/>
        <end position="429"/>
    </location>
</feature>
<feature type="transmembrane region" description="Helical" evidence="9">
    <location>
        <begin position="539"/>
        <end position="559"/>
    </location>
</feature>
<evidence type="ECO:0000256" key="3">
    <source>
        <dbReference type="ARBA" id="ARBA00022692"/>
    </source>
</evidence>
<keyword evidence="8 9" id="KW-0472">Membrane</keyword>
<evidence type="ECO:0000256" key="2">
    <source>
        <dbReference type="ARBA" id="ARBA00022448"/>
    </source>
</evidence>
<proteinExistence type="inferred from homology"/>
<feature type="transmembrane region" description="Helical" evidence="9">
    <location>
        <begin position="436"/>
        <end position="456"/>
    </location>
</feature>
<dbReference type="PANTHER" id="PTHR31998">
    <property type="entry name" value="K(+)-INSENSITIVE PYROPHOSPHATE-ENERGIZED PROTON PUMP"/>
    <property type="match status" value="1"/>
</dbReference>
<evidence type="ECO:0000256" key="7">
    <source>
        <dbReference type="ARBA" id="ARBA00023065"/>
    </source>
</evidence>
<keyword evidence="9" id="KW-1003">Cell membrane</keyword>
<keyword evidence="7 9" id="KW-0406">Ion transport</keyword>
<feature type="site" description="Determinant of potassium independence" evidence="9">
    <location>
        <position position="502"/>
    </location>
</feature>
<evidence type="ECO:0000256" key="9">
    <source>
        <dbReference type="HAMAP-Rule" id="MF_01129"/>
    </source>
</evidence>
<feature type="transmembrane region" description="Helical" evidence="9">
    <location>
        <begin position="18"/>
        <end position="37"/>
    </location>
</feature>
<evidence type="ECO:0000313" key="11">
    <source>
        <dbReference type="Proteomes" id="UP000318093"/>
    </source>
</evidence>
<sequence length="765" mass="79323">MSESGITLPAFGGLESTLLWLVFAAAVCALAYGWWLIRRVLRQSPGPAAMQEVAAAIQEGAQAYLGRQFLTMSLFILVITVALYALYRPIYSNPGLAIGVALAFLFGCLASFGAGYVGMTLAVRGNVRTAFAATRSFKEALETAFQAGTVSGMFVVGLGLLGATAIFVLFRGDAFRVLIGFGFGGSLVASFMRIGGGIYTKVADVGADLVGKVEVGIPEDDPRNAATIADNVGDNVGDCAGMAADVFESFEVTLVAAIILGAGTLLDPQFHVLYGSHASAFALKLILFPLLVQGIGVFASILGTRFVRAKGEEIGDPMRPINTGLWISSGAAVVGFVAVNAVYLTNPTTGAPDWRFSLATFTGLLLALVIKWLTDQFTNPNLRPVTEMAYSTKTGPATFLLSGLGFGLESSVWAVLAIAATILASFTIFQGDLALAGYGVALAGLGLLSVTGYILAMDTFGPIVDNANGIVEMSAAALQPRSAREMATRVVAQLDQAGNTTKALTKGFAIASVESLRQALAAGGAVALDRVGIQVNLPLIFIGLLIGGAVPFLVSAFLIRAVGRSAFEVVEEVRRQFREIPGIMEGTAKPEYDRTVDIVTRAAQRELLSPAVIALAAPILVGFGLGVAPLGGFLAGAILTGQLLAVFMANTGGAWDNAKKKIEDGFLGGKGTEYHKAGVIGDTVGDPLKDTAGPALNPLIKVMNLTSLLVAPVAISPLTPGLRGAIVVVGLGLVAAAVAMNRRGSVAARMPARADDPMITTGRSR</sequence>
<dbReference type="InterPro" id="IPR004131">
    <property type="entry name" value="PPase-energised_H-pump"/>
</dbReference>
<feature type="transmembrane region" description="Helical" evidence="9">
    <location>
        <begin position="69"/>
        <end position="90"/>
    </location>
</feature>
<dbReference type="AlphaFoldDB" id="A0A537J8B6"/>
<feature type="transmembrane region" description="Helical" evidence="9">
    <location>
        <begin position="633"/>
        <end position="651"/>
    </location>
</feature>
<dbReference type="Proteomes" id="UP000318093">
    <property type="component" value="Unassembled WGS sequence"/>
</dbReference>
<protein>
    <recommendedName>
        <fullName evidence="9">K(+)-insensitive pyrophosphate-energized proton pump</fullName>
        <ecNumber evidence="9">7.1.3.1</ecNumber>
    </recommendedName>
    <alternativeName>
        <fullName evidence="9">Membrane-bound proton-translocating pyrophosphatase</fullName>
    </alternativeName>
    <alternativeName>
        <fullName evidence="9">Pyrophosphate-energized inorganic pyrophosphatase</fullName>
        <shortName evidence="9">H(+)-PPase</shortName>
    </alternativeName>
</protein>
<comment type="cofactor">
    <cofactor evidence="9">
        <name>Mg(2+)</name>
        <dbReference type="ChEBI" id="CHEBI:18420"/>
    </cofactor>
</comment>
<dbReference type="HAMAP" id="MF_01129">
    <property type="entry name" value="PPase_energized_pump"/>
    <property type="match status" value="1"/>
</dbReference>